<dbReference type="Pfam" id="PF14322">
    <property type="entry name" value="SusD-like_3"/>
    <property type="match status" value="1"/>
</dbReference>
<feature type="signal peptide" evidence="6">
    <location>
        <begin position="1"/>
        <end position="23"/>
    </location>
</feature>
<proteinExistence type="inferred from homology"/>
<dbReference type="Gene3D" id="2.20.20.130">
    <property type="match status" value="1"/>
</dbReference>
<evidence type="ECO:0000259" key="8">
    <source>
        <dbReference type="Pfam" id="PF14322"/>
    </source>
</evidence>
<comment type="similarity">
    <text evidence="2">Belongs to the SusD family.</text>
</comment>
<organism evidence="9 10">
    <name type="scientific">Mesonia sediminis</name>
    <dbReference type="NCBI Taxonomy" id="1703946"/>
    <lineage>
        <taxon>Bacteria</taxon>
        <taxon>Pseudomonadati</taxon>
        <taxon>Bacteroidota</taxon>
        <taxon>Flavobacteriia</taxon>
        <taxon>Flavobacteriales</taxon>
        <taxon>Flavobacteriaceae</taxon>
        <taxon>Mesonia</taxon>
    </lineage>
</organism>
<keyword evidence="4" id="KW-0472">Membrane</keyword>
<dbReference type="EMBL" id="JBHULZ010000008">
    <property type="protein sequence ID" value="MFD2696791.1"/>
    <property type="molecule type" value="Genomic_DNA"/>
</dbReference>
<sequence length="467" mass="52276">MKNIFKFKLILLAILTMVSCKDAYEVEPKDEVFEENAFNTVDQLETGLYGVYSGISGSALIDFTSKFVDDLTIAASNRGQGIQVFTWSINSGTNEPESIWNNYYVVINRANRILRAAEGIEATTEAEQEKKDRIIAELHAIRGFAHFDLMRLYSASYEPNAESVPIVDRVWLYEQPARNTVAEVAKFISDDFKAAQDLFATLPASTDINRMSSLAVTAYQARLALYTGDLPGAINFSTEVINNSTLANSQTEYLGIWADEFTSETLWQLARTPGQGTIGTIFTDTNGDVFFNVSEEMLNTLNNNDWTDDHRTFAVLDTQNFDPANLQVGKYLGSEANPFLNNIKMIRTSEMYLIRAEAYARDNQLGLASADMETLKNARKDITVTVGYASKENALADILEERRIELAYEGHRMFDLRRYDLGVDRLPNDCDNAAGACSLDSGDYRFALPIPQSERFANDNISQNPGY</sequence>
<evidence type="ECO:0000256" key="3">
    <source>
        <dbReference type="ARBA" id="ARBA00022729"/>
    </source>
</evidence>
<keyword evidence="5" id="KW-0998">Cell outer membrane</keyword>
<feature type="domain" description="SusD-like N-terminal" evidence="8">
    <location>
        <begin position="39"/>
        <end position="225"/>
    </location>
</feature>
<feature type="chain" id="PRO_5046047940" evidence="6">
    <location>
        <begin position="24"/>
        <end position="467"/>
    </location>
</feature>
<dbReference type="Pfam" id="PF07980">
    <property type="entry name" value="SusD_RagB"/>
    <property type="match status" value="1"/>
</dbReference>
<feature type="domain" description="RagB/SusD" evidence="7">
    <location>
        <begin position="342"/>
        <end position="467"/>
    </location>
</feature>
<evidence type="ECO:0000313" key="10">
    <source>
        <dbReference type="Proteomes" id="UP001597357"/>
    </source>
</evidence>
<dbReference type="Gene3D" id="1.25.40.390">
    <property type="match status" value="1"/>
</dbReference>
<comment type="subcellular location">
    <subcellularLocation>
        <location evidence="1">Cell outer membrane</location>
    </subcellularLocation>
</comment>
<evidence type="ECO:0000256" key="4">
    <source>
        <dbReference type="ARBA" id="ARBA00023136"/>
    </source>
</evidence>
<keyword evidence="10" id="KW-1185">Reference proteome</keyword>
<evidence type="ECO:0000256" key="1">
    <source>
        <dbReference type="ARBA" id="ARBA00004442"/>
    </source>
</evidence>
<evidence type="ECO:0000256" key="5">
    <source>
        <dbReference type="ARBA" id="ARBA00023237"/>
    </source>
</evidence>
<dbReference type="PROSITE" id="PS51257">
    <property type="entry name" value="PROKAR_LIPOPROTEIN"/>
    <property type="match status" value="1"/>
</dbReference>
<protein>
    <submittedName>
        <fullName evidence="9">RagB/SusD family nutrient uptake outer membrane protein</fullName>
    </submittedName>
</protein>
<evidence type="ECO:0000256" key="2">
    <source>
        <dbReference type="ARBA" id="ARBA00006275"/>
    </source>
</evidence>
<accession>A0ABW5SAF8</accession>
<dbReference type="Gene3D" id="1.25.40.900">
    <property type="match status" value="1"/>
</dbReference>
<dbReference type="RefSeq" id="WP_379043471.1">
    <property type="nucleotide sequence ID" value="NZ_JBHULZ010000008.1"/>
</dbReference>
<reference evidence="10" key="1">
    <citation type="journal article" date="2019" name="Int. J. Syst. Evol. Microbiol.">
        <title>The Global Catalogue of Microorganisms (GCM) 10K type strain sequencing project: providing services to taxonomists for standard genome sequencing and annotation.</title>
        <authorList>
            <consortium name="The Broad Institute Genomics Platform"/>
            <consortium name="The Broad Institute Genome Sequencing Center for Infectious Disease"/>
            <person name="Wu L."/>
            <person name="Ma J."/>
        </authorList>
    </citation>
    <scope>NUCLEOTIDE SEQUENCE [LARGE SCALE GENOMIC DNA]</scope>
    <source>
        <strain evidence="10">KCTC 42255</strain>
    </source>
</reference>
<dbReference type="SUPFAM" id="SSF48452">
    <property type="entry name" value="TPR-like"/>
    <property type="match status" value="1"/>
</dbReference>
<comment type="caution">
    <text evidence="9">The sequence shown here is derived from an EMBL/GenBank/DDBJ whole genome shotgun (WGS) entry which is preliminary data.</text>
</comment>
<evidence type="ECO:0000256" key="6">
    <source>
        <dbReference type="SAM" id="SignalP"/>
    </source>
</evidence>
<dbReference type="InterPro" id="IPR033985">
    <property type="entry name" value="SusD-like_N"/>
</dbReference>
<evidence type="ECO:0000259" key="7">
    <source>
        <dbReference type="Pfam" id="PF07980"/>
    </source>
</evidence>
<dbReference type="Proteomes" id="UP001597357">
    <property type="component" value="Unassembled WGS sequence"/>
</dbReference>
<dbReference type="InterPro" id="IPR012944">
    <property type="entry name" value="SusD_RagB_dom"/>
</dbReference>
<keyword evidence="3 6" id="KW-0732">Signal</keyword>
<gene>
    <name evidence="9" type="ORF">ACFSQ0_02200</name>
</gene>
<evidence type="ECO:0000313" key="9">
    <source>
        <dbReference type="EMBL" id="MFD2696791.1"/>
    </source>
</evidence>
<dbReference type="InterPro" id="IPR011990">
    <property type="entry name" value="TPR-like_helical_dom_sf"/>
</dbReference>
<name>A0ABW5SAF8_9FLAO</name>